<dbReference type="AlphaFoldDB" id="A0A5C0VPK3"/>
<name>A0A5C0VPK3_9SPHI</name>
<gene>
    <name evidence="1" type="ORF">FYC62_14990</name>
</gene>
<dbReference type="KEGG" id="pej:FYC62_14990"/>
<dbReference type="EMBL" id="CP043329">
    <property type="protein sequence ID" value="QEK52824.1"/>
    <property type="molecule type" value="Genomic_DNA"/>
</dbReference>
<reference evidence="1 2" key="1">
    <citation type="submission" date="2019-08" db="EMBL/GenBank/DDBJ databases">
        <title>Pedobacter sp. nov., isolated from Han river, South Korea.</title>
        <authorList>
            <person name="Lee D.-H."/>
            <person name="Kim Y.-S."/>
            <person name="Hwang E.-M."/>
            <person name="Le Tran T.C."/>
            <person name="Cha C.-J."/>
        </authorList>
    </citation>
    <scope>NUCLEOTIDE SEQUENCE [LARGE SCALE GENOMIC DNA]</scope>
    <source>
        <strain evidence="1 2">CJ43</strain>
    </source>
</reference>
<dbReference type="Proteomes" id="UP000323653">
    <property type="component" value="Chromosome"/>
</dbReference>
<organism evidence="1 2">
    <name type="scientific">Pedobacter aquae</name>
    <dbReference type="NCBI Taxonomy" id="2605747"/>
    <lineage>
        <taxon>Bacteria</taxon>
        <taxon>Pseudomonadati</taxon>
        <taxon>Bacteroidota</taxon>
        <taxon>Sphingobacteriia</taxon>
        <taxon>Sphingobacteriales</taxon>
        <taxon>Sphingobacteriaceae</taxon>
        <taxon>Pedobacter</taxon>
    </lineage>
</organism>
<sequence length="82" mass="9783">MKPVQIFKYCEQEDYKLPDTADIDVIPLECINCILDDILSTSENIRKDWIKLYKDGNMQLQCRLTGKKHLITKEFFDKVKWD</sequence>
<accession>A0A5C0VPK3</accession>
<evidence type="ECO:0000313" key="2">
    <source>
        <dbReference type="Proteomes" id="UP000323653"/>
    </source>
</evidence>
<protein>
    <submittedName>
        <fullName evidence="1">Uncharacterized protein</fullName>
    </submittedName>
</protein>
<evidence type="ECO:0000313" key="1">
    <source>
        <dbReference type="EMBL" id="QEK52824.1"/>
    </source>
</evidence>
<dbReference type="RefSeq" id="WP_149075516.1">
    <property type="nucleotide sequence ID" value="NZ_CP043329.1"/>
</dbReference>
<keyword evidence="2" id="KW-1185">Reference proteome</keyword>
<proteinExistence type="predicted"/>